<keyword evidence="2" id="KW-1185">Reference proteome</keyword>
<protein>
    <submittedName>
        <fullName evidence="1">Uncharacterized protein</fullName>
    </submittedName>
</protein>
<evidence type="ECO:0000313" key="1">
    <source>
        <dbReference type="EMBL" id="KAI3696595.1"/>
    </source>
</evidence>
<proteinExistence type="predicted"/>
<reference evidence="1 2" key="2">
    <citation type="journal article" date="2022" name="Mol. Ecol. Resour.">
        <title>The genomes of chicory, endive, great burdock and yacon provide insights into Asteraceae paleo-polyploidization history and plant inulin production.</title>
        <authorList>
            <person name="Fan W."/>
            <person name="Wang S."/>
            <person name="Wang H."/>
            <person name="Wang A."/>
            <person name="Jiang F."/>
            <person name="Liu H."/>
            <person name="Zhao H."/>
            <person name="Xu D."/>
            <person name="Zhang Y."/>
        </authorList>
    </citation>
    <scope>NUCLEOTIDE SEQUENCE [LARGE SCALE GENOMIC DNA]</scope>
    <source>
        <strain evidence="2">cv. Niubang</strain>
    </source>
</reference>
<sequence>MVAIPYRGTSETLLPAPLQSIPSSNSPSSNLLDTNITVTNVCRKTEYPDQCISTVSPFLKGNSDISTILDRTMKSTAWLIKLGSIHSQRLSNAPGKPKDEIKILKSCKDNYDNALSDFQEAMKALACKDLERMNSMLKAVLSELEDCRDEYLGKTFPLTTYDDKVTKMTSNCLAIVDMVHQHH</sequence>
<organism evidence="1 2">
    <name type="scientific">Arctium lappa</name>
    <name type="common">Greater burdock</name>
    <name type="synonym">Lappa major</name>
    <dbReference type="NCBI Taxonomy" id="4217"/>
    <lineage>
        <taxon>Eukaryota</taxon>
        <taxon>Viridiplantae</taxon>
        <taxon>Streptophyta</taxon>
        <taxon>Embryophyta</taxon>
        <taxon>Tracheophyta</taxon>
        <taxon>Spermatophyta</taxon>
        <taxon>Magnoliopsida</taxon>
        <taxon>eudicotyledons</taxon>
        <taxon>Gunneridae</taxon>
        <taxon>Pentapetalae</taxon>
        <taxon>asterids</taxon>
        <taxon>campanulids</taxon>
        <taxon>Asterales</taxon>
        <taxon>Asteraceae</taxon>
        <taxon>Carduoideae</taxon>
        <taxon>Cardueae</taxon>
        <taxon>Arctiinae</taxon>
        <taxon>Arctium</taxon>
    </lineage>
</organism>
<comment type="caution">
    <text evidence="1">The sequence shown here is derived from an EMBL/GenBank/DDBJ whole genome shotgun (WGS) entry which is preliminary data.</text>
</comment>
<dbReference type="EMBL" id="CM042056">
    <property type="protein sequence ID" value="KAI3696595.1"/>
    <property type="molecule type" value="Genomic_DNA"/>
</dbReference>
<reference evidence="2" key="1">
    <citation type="journal article" date="2022" name="Mol. Ecol. Resour.">
        <title>The genomes of chicory, endive, great burdock and yacon provide insights into Asteraceae palaeo-polyploidization history and plant inulin production.</title>
        <authorList>
            <person name="Fan W."/>
            <person name="Wang S."/>
            <person name="Wang H."/>
            <person name="Wang A."/>
            <person name="Jiang F."/>
            <person name="Liu H."/>
            <person name="Zhao H."/>
            <person name="Xu D."/>
            <person name="Zhang Y."/>
        </authorList>
    </citation>
    <scope>NUCLEOTIDE SEQUENCE [LARGE SCALE GENOMIC DNA]</scope>
    <source>
        <strain evidence="2">cv. Niubang</strain>
    </source>
</reference>
<evidence type="ECO:0000313" key="2">
    <source>
        <dbReference type="Proteomes" id="UP001055879"/>
    </source>
</evidence>
<gene>
    <name evidence="1" type="ORF">L6452_28993</name>
</gene>
<name>A0ACB8ZKD6_ARCLA</name>
<dbReference type="Proteomes" id="UP001055879">
    <property type="component" value="Linkage Group LG10"/>
</dbReference>
<accession>A0ACB8ZKD6</accession>